<name>T1DHG0_9ZZZZ</name>
<organism evidence="1">
    <name type="scientific">mine drainage metagenome</name>
    <dbReference type="NCBI Taxonomy" id="410659"/>
    <lineage>
        <taxon>unclassified sequences</taxon>
        <taxon>metagenomes</taxon>
        <taxon>ecological metagenomes</taxon>
    </lineage>
</organism>
<sequence length="77" mass="8023">GVAGVGRAVLLDAFPETRVRALRRADLGRASEVLLVSAVRGALPVRRLDARRLPVGPWTRRLQGVFAALGIGPGAGA</sequence>
<comment type="caution">
    <text evidence="1">The sequence shown here is derived from an EMBL/GenBank/DDBJ whole genome shotgun (WGS) entry which is preliminary data.</text>
</comment>
<dbReference type="GO" id="GO:0016829">
    <property type="term" value="F:lyase activity"/>
    <property type="evidence" value="ECO:0007669"/>
    <property type="project" value="UniProtKB-KW"/>
</dbReference>
<keyword evidence="1" id="KW-0456">Lyase</keyword>
<protein>
    <submittedName>
        <fullName evidence="1">4-amino-4-deoxychorismate lyase</fullName>
    </submittedName>
</protein>
<evidence type="ECO:0000313" key="1">
    <source>
        <dbReference type="EMBL" id="EQD80739.1"/>
    </source>
</evidence>
<proteinExistence type="predicted"/>
<dbReference type="InterPro" id="IPR036038">
    <property type="entry name" value="Aminotransferase-like"/>
</dbReference>
<feature type="non-terminal residue" evidence="1">
    <location>
        <position position="1"/>
    </location>
</feature>
<dbReference type="SUPFAM" id="SSF56752">
    <property type="entry name" value="D-aminoacid aminotransferase-like PLP-dependent enzymes"/>
    <property type="match status" value="1"/>
</dbReference>
<dbReference type="AlphaFoldDB" id="T1DHG0"/>
<reference evidence="1" key="2">
    <citation type="journal article" date="2014" name="ISME J.">
        <title>Microbial stratification in low pH oxic and suboxic macroscopic growths along an acid mine drainage.</title>
        <authorList>
            <person name="Mendez-Garcia C."/>
            <person name="Mesa V."/>
            <person name="Sprenger R.R."/>
            <person name="Richter M."/>
            <person name="Diez M.S."/>
            <person name="Solano J."/>
            <person name="Bargiela R."/>
            <person name="Golyshina O.V."/>
            <person name="Manteca A."/>
            <person name="Ramos J.L."/>
            <person name="Gallego J.R."/>
            <person name="Llorente I."/>
            <person name="Martins Dos Santos V.A."/>
            <person name="Jensen O.N."/>
            <person name="Pelaez A.I."/>
            <person name="Sanchez J."/>
            <person name="Ferrer M."/>
        </authorList>
    </citation>
    <scope>NUCLEOTIDE SEQUENCE</scope>
</reference>
<gene>
    <name evidence="1" type="ORF">B1A_00576</name>
</gene>
<dbReference type="Gene3D" id="3.20.10.10">
    <property type="entry name" value="D-amino Acid Aminotransferase, subunit A, domain 2"/>
    <property type="match status" value="1"/>
</dbReference>
<accession>T1DHG0</accession>
<reference evidence="1" key="1">
    <citation type="submission" date="2013-08" db="EMBL/GenBank/DDBJ databases">
        <authorList>
            <person name="Mendez C."/>
            <person name="Richter M."/>
            <person name="Ferrer M."/>
            <person name="Sanchez J."/>
        </authorList>
    </citation>
    <scope>NUCLEOTIDE SEQUENCE</scope>
</reference>
<dbReference type="EMBL" id="AUZX01000428">
    <property type="protein sequence ID" value="EQD80739.1"/>
    <property type="molecule type" value="Genomic_DNA"/>
</dbReference>
<dbReference type="InterPro" id="IPR043132">
    <property type="entry name" value="BCAT-like_C"/>
</dbReference>